<name>A0A914PGJ8_9BILA</name>
<comment type="subcellular location">
    <subcellularLocation>
        <location evidence="1">Membrane</location>
    </subcellularLocation>
</comment>
<dbReference type="Pfam" id="PF16016">
    <property type="entry name" value="VASt"/>
    <property type="match status" value="1"/>
</dbReference>
<dbReference type="GO" id="GO:0140268">
    <property type="term" value="C:endoplasmic reticulum-plasma membrane contact site"/>
    <property type="evidence" value="ECO:0007669"/>
    <property type="project" value="TreeGrafter"/>
</dbReference>
<keyword evidence="4" id="KW-1133">Transmembrane helix</keyword>
<dbReference type="GO" id="GO:0005789">
    <property type="term" value="C:endoplasmic reticulum membrane"/>
    <property type="evidence" value="ECO:0007669"/>
    <property type="project" value="TreeGrafter"/>
</dbReference>
<dbReference type="PANTHER" id="PTHR23319">
    <property type="entry name" value="GRAM DOMAIN CONTAINING 1B, ISOFORM E"/>
    <property type="match status" value="1"/>
</dbReference>
<organism evidence="6 7">
    <name type="scientific">Panagrolaimus davidi</name>
    <dbReference type="NCBI Taxonomy" id="227884"/>
    <lineage>
        <taxon>Eukaryota</taxon>
        <taxon>Metazoa</taxon>
        <taxon>Ecdysozoa</taxon>
        <taxon>Nematoda</taxon>
        <taxon>Chromadorea</taxon>
        <taxon>Rhabditida</taxon>
        <taxon>Tylenchina</taxon>
        <taxon>Panagrolaimomorpha</taxon>
        <taxon>Panagrolaimoidea</taxon>
        <taxon>Panagrolaimidae</taxon>
        <taxon>Panagrolaimus</taxon>
    </lineage>
</organism>
<sequence length="368" mass="41142">MTASDTSSEGSDENSYNSTHSNVPATNTDIPTTIEPVIPVECQCREHKGRKLLDIEIPLSVEQTFKLLFTDNEWLNKFEISLKRSENKCTTWNEEENTGKKERVCIYTMELDNTFGPKSTKITETQICNPITSYSEGYTIIKEAINEGVPYCDSFSVECIYCVTKVSETKSRLKVHGGITFKKYIFGLIKGVIERSAITGLDSYYNALNQKLKTDEEHLLSFITVMDLEDIPIIADETPNENGITASTHSDAQLLTSNNRFADRVVSMSNLKESSVLPTAAAASENSDMPQTNEAKTVILLLKIIAVLLFLIFISNIWFNILSNRQQPQTIPSVPSASSLEELSELRKMVVSLESKFNTFLTGAKKEL</sequence>
<dbReference type="PROSITE" id="PS51778">
    <property type="entry name" value="VAST"/>
    <property type="match status" value="1"/>
</dbReference>
<evidence type="ECO:0000256" key="2">
    <source>
        <dbReference type="ARBA" id="ARBA00023136"/>
    </source>
</evidence>
<keyword evidence="6" id="KW-1185">Reference proteome</keyword>
<evidence type="ECO:0000256" key="1">
    <source>
        <dbReference type="ARBA" id="ARBA00004370"/>
    </source>
</evidence>
<proteinExistence type="predicted"/>
<keyword evidence="4" id="KW-0812">Transmembrane</keyword>
<feature type="region of interest" description="Disordered" evidence="3">
    <location>
        <begin position="1"/>
        <end position="32"/>
    </location>
</feature>
<protein>
    <submittedName>
        <fullName evidence="7">VASt domain-containing protein</fullName>
    </submittedName>
</protein>
<evidence type="ECO:0000256" key="3">
    <source>
        <dbReference type="SAM" id="MobiDB-lite"/>
    </source>
</evidence>
<dbReference type="GO" id="GO:0005886">
    <property type="term" value="C:plasma membrane"/>
    <property type="evidence" value="ECO:0007669"/>
    <property type="project" value="TreeGrafter"/>
</dbReference>
<evidence type="ECO:0000259" key="5">
    <source>
        <dbReference type="PROSITE" id="PS51778"/>
    </source>
</evidence>
<evidence type="ECO:0000313" key="7">
    <source>
        <dbReference type="WBParaSite" id="PDA_v2.g17395.t1"/>
    </source>
</evidence>
<dbReference type="GO" id="GO:0032366">
    <property type="term" value="P:intracellular sterol transport"/>
    <property type="evidence" value="ECO:0007669"/>
    <property type="project" value="TreeGrafter"/>
</dbReference>
<feature type="compositionally biased region" description="Polar residues" evidence="3">
    <location>
        <begin position="1"/>
        <end position="31"/>
    </location>
</feature>
<evidence type="ECO:0000313" key="6">
    <source>
        <dbReference type="Proteomes" id="UP000887578"/>
    </source>
</evidence>
<dbReference type="Proteomes" id="UP000887578">
    <property type="component" value="Unplaced"/>
</dbReference>
<feature type="transmembrane region" description="Helical" evidence="4">
    <location>
        <begin position="298"/>
        <end position="319"/>
    </location>
</feature>
<dbReference type="WBParaSite" id="PDA_v2.g17395.t1">
    <property type="protein sequence ID" value="PDA_v2.g17395.t1"/>
    <property type="gene ID" value="PDA_v2.g17395"/>
</dbReference>
<evidence type="ECO:0000256" key="4">
    <source>
        <dbReference type="SAM" id="Phobius"/>
    </source>
</evidence>
<reference evidence="7" key="1">
    <citation type="submission" date="2022-11" db="UniProtKB">
        <authorList>
            <consortium name="WormBaseParasite"/>
        </authorList>
    </citation>
    <scope>IDENTIFICATION</scope>
</reference>
<keyword evidence="2 4" id="KW-0472">Membrane</keyword>
<accession>A0A914PGJ8</accession>
<dbReference type="GO" id="GO:0120015">
    <property type="term" value="F:sterol transfer activity"/>
    <property type="evidence" value="ECO:0007669"/>
    <property type="project" value="TreeGrafter"/>
</dbReference>
<dbReference type="GO" id="GO:0032934">
    <property type="term" value="F:sterol binding"/>
    <property type="evidence" value="ECO:0007669"/>
    <property type="project" value="TreeGrafter"/>
</dbReference>
<dbReference type="PANTHER" id="PTHR23319:SF4">
    <property type="entry name" value="GRAM DOMAIN CONTAINING 1B, ISOFORM E"/>
    <property type="match status" value="1"/>
</dbReference>
<feature type="domain" description="VASt" evidence="5">
    <location>
        <begin position="48"/>
        <end position="220"/>
    </location>
</feature>
<dbReference type="AlphaFoldDB" id="A0A914PGJ8"/>
<dbReference type="InterPro" id="IPR051482">
    <property type="entry name" value="Cholesterol_transport"/>
</dbReference>
<dbReference type="InterPro" id="IPR031968">
    <property type="entry name" value="VASt"/>
</dbReference>